<dbReference type="KEGG" id="acs:100557243"/>
<feature type="transmembrane region" description="Helical" evidence="10">
    <location>
        <begin position="93"/>
        <end position="113"/>
    </location>
</feature>
<dbReference type="FunFam" id="1.20.1070.10:FF:000015">
    <property type="entry name" value="Olfactory receptor"/>
    <property type="match status" value="1"/>
</dbReference>
<dbReference type="PRINTS" id="PR00237">
    <property type="entry name" value="GPCRRHODOPSN"/>
</dbReference>
<keyword evidence="4" id="KW-0716">Sensory transduction</keyword>
<organism evidence="12 13">
    <name type="scientific">Anolis carolinensis</name>
    <name type="common">Green anole</name>
    <name type="synonym">American chameleon</name>
    <dbReference type="NCBI Taxonomy" id="28377"/>
    <lineage>
        <taxon>Eukaryota</taxon>
        <taxon>Metazoa</taxon>
        <taxon>Chordata</taxon>
        <taxon>Craniata</taxon>
        <taxon>Vertebrata</taxon>
        <taxon>Euteleostomi</taxon>
        <taxon>Lepidosauria</taxon>
        <taxon>Squamata</taxon>
        <taxon>Bifurcata</taxon>
        <taxon>Unidentata</taxon>
        <taxon>Episquamata</taxon>
        <taxon>Toxicofera</taxon>
        <taxon>Iguania</taxon>
        <taxon>Dactyloidae</taxon>
        <taxon>Anolis</taxon>
    </lineage>
</organism>
<evidence type="ECO:0000256" key="7">
    <source>
        <dbReference type="ARBA" id="ARBA00023136"/>
    </source>
</evidence>
<evidence type="ECO:0000256" key="1">
    <source>
        <dbReference type="ARBA" id="ARBA00004651"/>
    </source>
</evidence>
<evidence type="ECO:0000256" key="9">
    <source>
        <dbReference type="ARBA" id="ARBA00023224"/>
    </source>
</evidence>
<dbReference type="InParanoid" id="A0A803TCQ8"/>
<feature type="transmembrane region" description="Helical" evidence="10">
    <location>
        <begin position="57"/>
        <end position="81"/>
    </location>
</feature>
<evidence type="ECO:0000256" key="6">
    <source>
        <dbReference type="ARBA" id="ARBA00023040"/>
    </source>
</evidence>
<evidence type="ECO:0000313" key="12">
    <source>
        <dbReference type="Ensembl" id="ENSACAP00000032998.1"/>
    </source>
</evidence>
<evidence type="ECO:0000256" key="3">
    <source>
        <dbReference type="ARBA" id="ARBA00022692"/>
    </source>
</evidence>
<evidence type="ECO:0000256" key="2">
    <source>
        <dbReference type="ARBA" id="ARBA00022475"/>
    </source>
</evidence>
<sequence>MCQMSSDLNKNYANHEASCCVLFSKILDMLNQCFVENQTVMTEFILLGLSDDLQVQFFLFFVFLAIYVVTLLANFMIILVIRAEHSLQTPMFFFLKILAFVDICYSSITVPKMLENFVSKEKSISVVGCYAQIFFYIPFSCEEIFLLTVMSYDRYVAICDPLHYPTIMNTEMSHRLVAGTFVMSFLAALINTVPLIGVTFCGCNRISHYTCDLPALLSLSCSENSHNHLLIFLSCFLFGIVPFFLTLVSYIRIISTILEIQSTKGRSKAFSTCSSHLIVTCLFYFSAFASYLKPRSRFQSYSERVASIQYLILSPLLNPIIYSLKNNEIKTNVKKKIVKCR</sequence>
<evidence type="ECO:0000256" key="4">
    <source>
        <dbReference type="ARBA" id="ARBA00022725"/>
    </source>
</evidence>
<gene>
    <name evidence="12" type="primary">LOC100557243</name>
</gene>
<proteinExistence type="predicted"/>
<keyword evidence="3 10" id="KW-0812">Transmembrane</keyword>
<evidence type="ECO:0000259" key="11">
    <source>
        <dbReference type="PROSITE" id="PS50262"/>
    </source>
</evidence>
<dbReference type="GO" id="GO:0005886">
    <property type="term" value="C:plasma membrane"/>
    <property type="evidence" value="ECO:0007669"/>
    <property type="project" value="UniProtKB-SubCell"/>
</dbReference>
<dbReference type="InterPro" id="IPR050516">
    <property type="entry name" value="Olfactory_GPCR"/>
</dbReference>
<reference evidence="12" key="2">
    <citation type="submission" date="2025-08" db="UniProtKB">
        <authorList>
            <consortium name="Ensembl"/>
        </authorList>
    </citation>
    <scope>IDENTIFICATION</scope>
</reference>
<dbReference type="RefSeq" id="XP_062813297.1">
    <property type="nucleotide sequence ID" value="XM_062957227.1"/>
</dbReference>
<reference evidence="12" key="1">
    <citation type="submission" date="2009-12" db="EMBL/GenBank/DDBJ databases">
        <title>The Genome Sequence of Anolis carolinensis (Green Anole Lizard).</title>
        <authorList>
            <consortium name="The Genome Sequencing Platform"/>
            <person name="Di Palma F."/>
            <person name="Alfoldi J."/>
            <person name="Heiman D."/>
            <person name="Young S."/>
            <person name="Grabherr M."/>
            <person name="Johnson J."/>
            <person name="Lander E.S."/>
            <person name="Lindblad-Toh K."/>
        </authorList>
    </citation>
    <scope>NUCLEOTIDE SEQUENCE [LARGE SCALE GENOMIC DNA]</scope>
    <source>
        <strain evidence="12">JBL SC #1</strain>
    </source>
</reference>
<dbReference type="Gene3D" id="1.20.1070.10">
    <property type="entry name" value="Rhodopsin 7-helix transmembrane proteins"/>
    <property type="match status" value="1"/>
</dbReference>
<dbReference type="PANTHER" id="PTHR26452">
    <property type="entry name" value="OLFACTORY RECEPTOR"/>
    <property type="match status" value="1"/>
</dbReference>
<name>A0A803TCQ8_ANOCA</name>
<dbReference type="AlphaFoldDB" id="A0A803TCQ8"/>
<accession>A0A803TCQ8</accession>
<dbReference type="Proteomes" id="UP000001646">
    <property type="component" value="Unplaced"/>
</dbReference>
<dbReference type="GeneID" id="100557243"/>
<keyword evidence="7 10" id="KW-0472">Membrane</keyword>
<dbReference type="PRINTS" id="PR00245">
    <property type="entry name" value="OLFACTORYR"/>
</dbReference>
<keyword evidence="2" id="KW-1003">Cell membrane</keyword>
<dbReference type="OrthoDB" id="9042034at2759"/>
<keyword evidence="5 10" id="KW-1133">Transmembrane helix</keyword>
<feature type="transmembrane region" description="Helical" evidence="10">
    <location>
        <begin position="229"/>
        <end position="248"/>
    </location>
</feature>
<dbReference type="GO" id="GO:0004930">
    <property type="term" value="F:G protein-coupled receptor activity"/>
    <property type="evidence" value="ECO:0007669"/>
    <property type="project" value="UniProtKB-KW"/>
</dbReference>
<dbReference type="SUPFAM" id="SSF81321">
    <property type="entry name" value="Family A G protein-coupled receptor-like"/>
    <property type="match status" value="1"/>
</dbReference>
<dbReference type="GeneTree" id="ENSGT00940000161454"/>
<keyword evidence="6" id="KW-0297">G-protein coupled receptor</keyword>
<feature type="transmembrane region" description="Helical" evidence="10">
    <location>
        <begin position="304"/>
        <end position="324"/>
    </location>
</feature>
<dbReference type="InterPro" id="IPR000276">
    <property type="entry name" value="GPCR_Rhodpsn"/>
</dbReference>
<dbReference type="RefSeq" id="XP_008114748.2">
    <property type="nucleotide sequence ID" value="XM_008116541.3"/>
</dbReference>
<evidence type="ECO:0000256" key="10">
    <source>
        <dbReference type="SAM" id="Phobius"/>
    </source>
</evidence>
<protein>
    <recommendedName>
        <fullName evidence="11">G-protein coupled receptors family 1 profile domain-containing protein</fullName>
    </recommendedName>
</protein>
<dbReference type="Pfam" id="PF13853">
    <property type="entry name" value="7tm_4"/>
    <property type="match status" value="1"/>
</dbReference>
<comment type="subcellular location">
    <subcellularLocation>
        <location evidence="1">Cell membrane</location>
        <topology evidence="1">Multi-pass membrane protein</topology>
    </subcellularLocation>
</comment>
<evidence type="ECO:0000256" key="8">
    <source>
        <dbReference type="ARBA" id="ARBA00023170"/>
    </source>
</evidence>
<dbReference type="InterPro" id="IPR000725">
    <property type="entry name" value="Olfact_rcpt"/>
</dbReference>
<keyword evidence="13" id="KW-1185">Reference proteome</keyword>
<dbReference type="PROSITE" id="PS50262">
    <property type="entry name" value="G_PROTEIN_RECEP_F1_2"/>
    <property type="match status" value="1"/>
</dbReference>
<evidence type="ECO:0000256" key="5">
    <source>
        <dbReference type="ARBA" id="ARBA00022989"/>
    </source>
</evidence>
<dbReference type="GO" id="GO:0004984">
    <property type="term" value="F:olfactory receptor activity"/>
    <property type="evidence" value="ECO:0000318"/>
    <property type="project" value="GO_Central"/>
</dbReference>
<keyword evidence="8" id="KW-0675">Receptor</keyword>
<evidence type="ECO:0000313" key="13">
    <source>
        <dbReference type="Proteomes" id="UP000001646"/>
    </source>
</evidence>
<dbReference type="Ensembl" id="ENSACAT00000042742.1">
    <property type="protein sequence ID" value="ENSACAP00000032998.1"/>
    <property type="gene ID" value="ENSACAG00000039417.1"/>
</dbReference>
<reference evidence="12" key="3">
    <citation type="submission" date="2025-09" db="UniProtKB">
        <authorList>
            <consortium name="Ensembl"/>
        </authorList>
    </citation>
    <scope>IDENTIFICATION</scope>
</reference>
<feature type="transmembrane region" description="Helical" evidence="10">
    <location>
        <begin position="269"/>
        <end position="292"/>
    </location>
</feature>
<feature type="transmembrane region" description="Helical" evidence="10">
    <location>
        <begin position="133"/>
        <end position="155"/>
    </location>
</feature>
<keyword evidence="4" id="KW-0552">Olfaction</keyword>
<feature type="transmembrane region" description="Helical" evidence="10">
    <location>
        <begin position="176"/>
        <end position="200"/>
    </location>
</feature>
<dbReference type="InterPro" id="IPR017452">
    <property type="entry name" value="GPCR_Rhodpsn_7TM"/>
</dbReference>
<feature type="domain" description="G-protein coupled receptors family 1 profile" evidence="11">
    <location>
        <begin position="73"/>
        <end position="322"/>
    </location>
</feature>
<keyword evidence="9" id="KW-0807">Transducer</keyword>
<dbReference type="GO" id="GO:0005549">
    <property type="term" value="F:odorant binding"/>
    <property type="evidence" value="ECO:0000318"/>
    <property type="project" value="GO_Central"/>
</dbReference>